<name>A0A5N6KJD6_MONLA</name>
<proteinExistence type="predicted"/>
<accession>A0A5N6KJD6</accession>
<feature type="compositionally biased region" description="Basic and acidic residues" evidence="1">
    <location>
        <begin position="98"/>
        <end position="120"/>
    </location>
</feature>
<sequence>MTSLFNTLTSTDSPSDHAPASPPKPHLSSIAPHRPRDTRPVDAGNRLRGVAPEKKALLMTLHVIFPPPLLLQALDLLDRGGVVKLILWEGGDDDDGKDDGRLELEEGSKLAKQHHLTDMN</sequence>
<evidence type="ECO:0000313" key="2">
    <source>
        <dbReference type="EMBL" id="KAB8303795.1"/>
    </source>
</evidence>
<reference evidence="2 3" key="1">
    <citation type="submission" date="2019-06" db="EMBL/GenBank/DDBJ databases">
        <title>Genome Sequence of the Brown Rot Fungal Pathogen Monilinia laxa.</title>
        <authorList>
            <person name="De Miccolis Angelini R.M."/>
            <person name="Landi L."/>
            <person name="Abate D."/>
            <person name="Pollastro S."/>
            <person name="Romanazzi G."/>
            <person name="Faretra F."/>
        </authorList>
    </citation>
    <scope>NUCLEOTIDE SEQUENCE [LARGE SCALE GENOMIC DNA]</scope>
    <source>
        <strain evidence="2 3">Mlax316</strain>
    </source>
</reference>
<dbReference type="EMBL" id="VIGI01000002">
    <property type="protein sequence ID" value="KAB8303795.1"/>
    <property type="molecule type" value="Genomic_DNA"/>
</dbReference>
<dbReference type="AlphaFoldDB" id="A0A5N6KJD6"/>
<comment type="caution">
    <text evidence="2">The sequence shown here is derived from an EMBL/GenBank/DDBJ whole genome shotgun (WGS) entry which is preliminary data.</text>
</comment>
<keyword evidence="3" id="KW-1185">Reference proteome</keyword>
<dbReference type="OrthoDB" id="74545at2759"/>
<evidence type="ECO:0000256" key="1">
    <source>
        <dbReference type="SAM" id="MobiDB-lite"/>
    </source>
</evidence>
<dbReference type="Proteomes" id="UP000326757">
    <property type="component" value="Unassembled WGS sequence"/>
</dbReference>
<organism evidence="2 3">
    <name type="scientific">Monilinia laxa</name>
    <name type="common">Brown rot fungus</name>
    <name type="synonym">Sclerotinia laxa</name>
    <dbReference type="NCBI Taxonomy" id="61186"/>
    <lineage>
        <taxon>Eukaryota</taxon>
        <taxon>Fungi</taxon>
        <taxon>Dikarya</taxon>
        <taxon>Ascomycota</taxon>
        <taxon>Pezizomycotina</taxon>
        <taxon>Leotiomycetes</taxon>
        <taxon>Helotiales</taxon>
        <taxon>Sclerotiniaceae</taxon>
        <taxon>Monilinia</taxon>
    </lineage>
</organism>
<gene>
    <name evidence="2" type="ORF">EYC80_005170</name>
</gene>
<evidence type="ECO:0000313" key="3">
    <source>
        <dbReference type="Proteomes" id="UP000326757"/>
    </source>
</evidence>
<feature type="region of interest" description="Disordered" evidence="1">
    <location>
        <begin position="1"/>
        <end position="48"/>
    </location>
</feature>
<protein>
    <submittedName>
        <fullName evidence="2">Uncharacterized protein</fullName>
    </submittedName>
</protein>
<feature type="region of interest" description="Disordered" evidence="1">
    <location>
        <begin position="90"/>
        <end position="120"/>
    </location>
</feature>
<feature type="compositionally biased region" description="Polar residues" evidence="1">
    <location>
        <begin position="1"/>
        <end position="11"/>
    </location>
</feature>